<dbReference type="InterPro" id="IPR036388">
    <property type="entry name" value="WH-like_DNA-bd_sf"/>
</dbReference>
<evidence type="ECO:0000259" key="6">
    <source>
        <dbReference type="PROSITE" id="PS50931"/>
    </source>
</evidence>
<dbReference type="EMBL" id="JACHLX010000001">
    <property type="protein sequence ID" value="MBB5809215.1"/>
    <property type="molecule type" value="Genomic_DNA"/>
</dbReference>
<name>A0AA89TQF2_STRCU</name>
<feature type="region of interest" description="Disordered" evidence="5">
    <location>
        <begin position="299"/>
        <end position="336"/>
    </location>
</feature>
<keyword evidence="8" id="KW-1185">Reference proteome</keyword>
<proteinExistence type="inferred from homology"/>
<reference evidence="7 8" key="1">
    <citation type="submission" date="2020-08" db="EMBL/GenBank/DDBJ databases">
        <title>Sequencing the genomes of 1000 actinobacteria strains.</title>
        <authorList>
            <person name="Klenk H.-P."/>
        </authorList>
    </citation>
    <scope>NUCLEOTIDE SEQUENCE [LARGE SCALE GENOMIC DNA]</scope>
    <source>
        <strain evidence="7 8">DSM 40129</strain>
    </source>
</reference>
<comment type="similarity">
    <text evidence="1">Belongs to the LysR transcriptional regulatory family.</text>
</comment>
<organism evidence="7 8">
    <name type="scientific">Streptomyces collinus</name>
    <dbReference type="NCBI Taxonomy" id="42684"/>
    <lineage>
        <taxon>Bacteria</taxon>
        <taxon>Bacillati</taxon>
        <taxon>Actinomycetota</taxon>
        <taxon>Actinomycetes</taxon>
        <taxon>Kitasatosporales</taxon>
        <taxon>Streptomycetaceae</taxon>
        <taxon>Streptomyces</taxon>
    </lineage>
</organism>
<dbReference type="InterPro" id="IPR050950">
    <property type="entry name" value="HTH-type_LysR_regulators"/>
</dbReference>
<keyword evidence="2" id="KW-0805">Transcription regulation</keyword>
<dbReference type="PANTHER" id="PTHR30419:SF8">
    <property type="entry name" value="NITROGEN ASSIMILATION TRANSCRIPTIONAL ACTIVATOR-RELATED"/>
    <property type="match status" value="1"/>
</dbReference>
<evidence type="ECO:0000256" key="5">
    <source>
        <dbReference type="SAM" id="MobiDB-lite"/>
    </source>
</evidence>
<keyword evidence="4" id="KW-0804">Transcription</keyword>
<dbReference type="AlphaFoldDB" id="A0AA89TQF2"/>
<dbReference type="Pfam" id="PF00126">
    <property type="entry name" value="HTH_1"/>
    <property type="match status" value="1"/>
</dbReference>
<dbReference type="Gene3D" id="3.40.190.10">
    <property type="entry name" value="Periplasmic binding protein-like II"/>
    <property type="match status" value="2"/>
</dbReference>
<sequence length="336" mass="36080">MQDLNRLLALVAVAETGSISAAAARLGYTPPALSQQMAKLEREARMPLLVRHRRGARLTAAGELLVQRTREIDEILRTAELELMQFQDMSGGHLRIGSFTTGGIHLLPPVLAELRGRHPGIAISMQEFEPPEGYDPLVEGEIDLLLTHSYLHGHQHPVPAGLCSETLLDEELVLVAEAGHPLMSDDSPLHWSELAGVALISGRPGLANREALEALFSSRSMAPPLVAFETSNYSVACALASSGVGAACVPRMAADASPAPISTRRFASPALHRTVSLLWRSSDNTPLLRTARRMLQKAFAQAPGDHRPVPDPVPPGPPSEGLHRRPDTPVGSERGS</sequence>
<dbReference type="PANTHER" id="PTHR30419">
    <property type="entry name" value="HTH-TYPE TRANSCRIPTIONAL REGULATOR YBHD"/>
    <property type="match status" value="1"/>
</dbReference>
<dbReference type="GeneID" id="93836627"/>
<gene>
    <name evidence="7" type="ORF">HNR72_000243</name>
</gene>
<dbReference type="InterPro" id="IPR036390">
    <property type="entry name" value="WH_DNA-bd_sf"/>
</dbReference>
<protein>
    <submittedName>
        <fullName evidence="7">DNA-binding transcriptional LysR family regulator</fullName>
    </submittedName>
</protein>
<dbReference type="Proteomes" id="UP000579531">
    <property type="component" value="Unassembled WGS sequence"/>
</dbReference>
<dbReference type="PROSITE" id="PS50931">
    <property type="entry name" value="HTH_LYSR"/>
    <property type="match status" value="1"/>
</dbReference>
<dbReference type="Pfam" id="PF03466">
    <property type="entry name" value="LysR_substrate"/>
    <property type="match status" value="1"/>
</dbReference>
<keyword evidence="3 7" id="KW-0238">DNA-binding</keyword>
<evidence type="ECO:0000256" key="4">
    <source>
        <dbReference type="ARBA" id="ARBA00023163"/>
    </source>
</evidence>
<dbReference type="SUPFAM" id="SSF53850">
    <property type="entry name" value="Periplasmic binding protein-like II"/>
    <property type="match status" value="1"/>
</dbReference>
<dbReference type="GO" id="GO:0003700">
    <property type="term" value="F:DNA-binding transcription factor activity"/>
    <property type="evidence" value="ECO:0007669"/>
    <property type="project" value="InterPro"/>
</dbReference>
<dbReference type="SUPFAM" id="SSF46785">
    <property type="entry name" value="Winged helix' DNA-binding domain"/>
    <property type="match status" value="1"/>
</dbReference>
<evidence type="ECO:0000256" key="2">
    <source>
        <dbReference type="ARBA" id="ARBA00023015"/>
    </source>
</evidence>
<accession>A0AA89TQF2</accession>
<dbReference type="RefSeq" id="WP_184842458.1">
    <property type="nucleotide sequence ID" value="NZ_BAABFE010000019.1"/>
</dbReference>
<dbReference type="GO" id="GO:0003677">
    <property type="term" value="F:DNA binding"/>
    <property type="evidence" value="ECO:0007669"/>
    <property type="project" value="UniProtKB-KW"/>
</dbReference>
<evidence type="ECO:0000256" key="3">
    <source>
        <dbReference type="ARBA" id="ARBA00023125"/>
    </source>
</evidence>
<evidence type="ECO:0000313" key="7">
    <source>
        <dbReference type="EMBL" id="MBB5809215.1"/>
    </source>
</evidence>
<dbReference type="InterPro" id="IPR000847">
    <property type="entry name" value="LysR_HTH_N"/>
</dbReference>
<dbReference type="InterPro" id="IPR005119">
    <property type="entry name" value="LysR_subst-bd"/>
</dbReference>
<feature type="domain" description="HTH lysR-type" evidence="6">
    <location>
        <begin position="1"/>
        <end position="59"/>
    </location>
</feature>
<comment type="caution">
    <text evidence="7">The sequence shown here is derived from an EMBL/GenBank/DDBJ whole genome shotgun (WGS) entry which is preliminary data.</text>
</comment>
<dbReference type="CDD" id="cd05466">
    <property type="entry name" value="PBP2_LTTR_substrate"/>
    <property type="match status" value="1"/>
</dbReference>
<dbReference type="Gene3D" id="1.10.10.10">
    <property type="entry name" value="Winged helix-like DNA-binding domain superfamily/Winged helix DNA-binding domain"/>
    <property type="match status" value="1"/>
</dbReference>
<evidence type="ECO:0000256" key="1">
    <source>
        <dbReference type="ARBA" id="ARBA00009437"/>
    </source>
</evidence>
<evidence type="ECO:0000313" key="8">
    <source>
        <dbReference type="Proteomes" id="UP000579531"/>
    </source>
</evidence>
<dbReference type="GO" id="GO:0005829">
    <property type="term" value="C:cytosol"/>
    <property type="evidence" value="ECO:0007669"/>
    <property type="project" value="TreeGrafter"/>
</dbReference>